<protein>
    <submittedName>
        <fullName evidence="1">Uncharacterized protein</fullName>
    </submittedName>
</protein>
<accession>A0A2P2PP81</accession>
<dbReference type="AlphaFoldDB" id="A0A2P2PP81"/>
<proteinExistence type="predicted"/>
<name>A0A2P2PP81_RHIMU</name>
<dbReference type="EMBL" id="GGEC01076064">
    <property type="protein sequence ID" value="MBX56548.1"/>
    <property type="molecule type" value="Transcribed_RNA"/>
</dbReference>
<evidence type="ECO:0000313" key="1">
    <source>
        <dbReference type="EMBL" id="MBX56548.1"/>
    </source>
</evidence>
<organism evidence="1">
    <name type="scientific">Rhizophora mucronata</name>
    <name type="common">Asiatic mangrove</name>
    <dbReference type="NCBI Taxonomy" id="61149"/>
    <lineage>
        <taxon>Eukaryota</taxon>
        <taxon>Viridiplantae</taxon>
        <taxon>Streptophyta</taxon>
        <taxon>Embryophyta</taxon>
        <taxon>Tracheophyta</taxon>
        <taxon>Spermatophyta</taxon>
        <taxon>Magnoliopsida</taxon>
        <taxon>eudicotyledons</taxon>
        <taxon>Gunneridae</taxon>
        <taxon>Pentapetalae</taxon>
        <taxon>rosids</taxon>
        <taxon>fabids</taxon>
        <taxon>Malpighiales</taxon>
        <taxon>Rhizophoraceae</taxon>
        <taxon>Rhizophora</taxon>
    </lineage>
</organism>
<reference evidence="1" key="1">
    <citation type="submission" date="2018-02" db="EMBL/GenBank/DDBJ databases">
        <title>Rhizophora mucronata_Transcriptome.</title>
        <authorList>
            <person name="Meera S.P."/>
            <person name="Sreeshan A."/>
            <person name="Augustine A."/>
        </authorList>
    </citation>
    <scope>NUCLEOTIDE SEQUENCE</scope>
    <source>
        <tissue evidence="1">Leaf</tissue>
    </source>
</reference>
<sequence length="62" mass="7123">MHDPLLATMKKQIGKSNYTFNSDMLQEKEKYKAEPRITGMGCSVLLIIMMEKFNQSNTKGRP</sequence>